<feature type="transmembrane region" description="Helical" evidence="7">
    <location>
        <begin position="499"/>
        <end position="519"/>
    </location>
</feature>
<comment type="subcellular location">
    <subcellularLocation>
        <location evidence="1">Cell membrane</location>
        <topology evidence="1">Multi-pass membrane protein</topology>
    </subcellularLocation>
</comment>
<dbReference type="SUPFAM" id="SSF55729">
    <property type="entry name" value="Acyl-CoA N-acyltransferases (Nat)"/>
    <property type="match status" value="1"/>
</dbReference>
<dbReference type="eggNOG" id="COG0392">
    <property type="taxonomic scope" value="Bacteria"/>
</dbReference>
<dbReference type="PATRIC" id="fig|1280946.3.peg.2023"/>
<proteinExistence type="predicted"/>
<dbReference type="InterPro" id="IPR024320">
    <property type="entry name" value="LPG_synthase_C"/>
</dbReference>
<feature type="transmembrane region" description="Helical" evidence="7">
    <location>
        <begin position="55"/>
        <end position="81"/>
    </location>
</feature>
<evidence type="ECO:0000259" key="8">
    <source>
        <dbReference type="Pfam" id="PF09924"/>
    </source>
</evidence>
<feature type="transmembrane region" description="Helical" evidence="7">
    <location>
        <begin position="331"/>
        <end position="355"/>
    </location>
</feature>
<name>A0A062U7K6_9PROT</name>
<sequence length="860" mass="91173">MTPTQDLHPEDTPLTPEARRRPAWQSAAPFWALIAFIAAIYVIHTQLGSASMHAVYAHLNAYSPGILLAAIIATLLGHAALSLQDFIAFRHLTARPPRQDLALASFTSNAVGNTVGSLVLLGSALQTRIYLQAGLPPEDCALFVRIKRLGLYVGALTIAAAGLLLEPGPLQRHYGMPIILSVVIGMVCLAGAGGLLWRSLSITGVTPGSALYRLFASLVDWSMAALVLYLLLPESTPLGFAAFLPIFALACLAAGLSGLPAGIGAFDAVILLLVPSHSIEAVIGALILFRGIYYLMPLALAGLGLGASTFAQSHKHVLKGVSSGAGGLADLFTPPLFALLAFASGAYMLAAAMTPALPGALQEAARFLPVPVIEVSHFLASIVGFLLLIIANGLSRRLSHAWAAGLILLTLGIGLTLAKGATLGEAAPLAVVLAVLALSRGAFYRATPLSSVKLTPVGVLAITATIGAAIWLGFFSYEHVEYRDELWWQFALHGGTSRFLRAAGGVSALGLLFLVWNWLRPVKTPAQADAPVPTDAIASLISAAKAARPDAALALSGDKQFHFSPSGNSFIMFAPRGRSWIAMSEPVGDPDEFPSLVWSFREAADAAGCSIVFYSVSRDFLPLAADLGLTVQKVGETAVIPLTTFSLEGPARSGLRQTVRRGERDGLSFDVIPVEDVPGVMNQLIAVSEDWLLVHEGAEKSFSLGRFDPDYIARSPIGVARVGDEIVAFANIWEGAGKRDRAIDLMRFSSDAPKSVMEYLFIQLLLWAKDQGGESFDLGMAPLAGLESHRLAPALSRLGTFIYEHAGSVYGFEGLRAYKQKFRPEWQPLYLATSNSRGVATALADVAILTSGGLVSMFRK</sequence>
<keyword evidence="3 7" id="KW-0812">Transmembrane</keyword>
<accession>A0A062U7K6</accession>
<comment type="caution">
    <text evidence="9">The sequence shown here is derived from an EMBL/GenBank/DDBJ whole genome shotgun (WGS) entry which is preliminary data.</text>
</comment>
<feature type="region of interest" description="Disordered" evidence="6">
    <location>
        <begin position="1"/>
        <end position="20"/>
    </location>
</feature>
<dbReference type="EMBL" id="AWFF01000040">
    <property type="protein sequence ID" value="KCZ54252.1"/>
    <property type="molecule type" value="Genomic_DNA"/>
</dbReference>
<feature type="transmembrane region" description="Helical" evidence="7">
    <location>
        <begin position="210"/>
        <end position="232"/>
    </location>
</feature>
<dbReference type="InterPro" id="IPR016181">
    <property type="entry name" value="Acyl_CoA_acyltransferase"/>
</dbReference>
<evidence type="ECO:0000256" key="5">
    <source>
        <dbReference type="ARBA" id="ARBA00023136"/>
    </source>
</evidence>
<dbReference type="GO" id="GO:0016755">
    <property type="term" value="F:aminoacyltransferase activity"/>
    <property type="evidence" value="ECO:0007669"/>
    <property type="project" value="TreeGrafter"/>
</dbReference>
<keyword evidence="5 7" id="KW-0472">Membrane</keyword>
<dbReference type="Proteomes" id="UP000027037">
    <property type="component" value="Unassembled WGS sequence"/>
</dbReference>
<feature type="transmembrane region" description="Helical" evidence="7">
    <location>
        <begin position="101"/>
        <end position="125"/>
    </location>
</feature>
<keyword evidence="4 7" id="KW-1133">Transmembrane helix</keyword>
<evidence type="ECO:0000256" key="4">
    <source>
        <dbReference type="ARBA" id="ARBA00022989"/>
    </source>
</evidence>
<keyword evidence="2" id="KW-1003">Cell membrane</keyword>
<dbReference type="AlphaFoldDB" id="A0A062U7K6"/>
<dbReference type="STRING" id="1280946.HY29_15080"/>
<evidence type="ECO:0000256" key="2">
    <source>
        <dbReference type="ARBA" id="ARBA00022475"/>
    </source>
</evidence>
<dbReference type="PANTHER" id="PTHR34697">
    <property type="entry name" value="PHOSPHATIDYLGLYCEROL LYSYLTRANSFERASE"/>
    <property type="match status" value="1"/>
</dbReference>
<dbReference type="GO" id="GO:0005886">
    <property type="term" value="C:plasma membrane"/>
    <property type="evidence" value="ECO:0007669"/>
    <property type="project" value="UniProtKB-SubCell"/>
</dbReference>
<dbReference type="eggNOG" id="COG2898">
    <property type="taxonomic scope" value="Bacteria"/>
</dbReference>
<dbReference type="PANTHER" id="PTHR34697:SF2">
    <property type="entry name" value="PHOSPHATIDYLGLYCEROL LYSYLTRANSFERASE"/>
    <property type="match status" value="1"/>
</dbReference>
<feature type="domain" description="Phosphatidylglycerol lysyltransferase C-terminal" evidence="8">
    <location>
        <begin position="546"/>
        <end position="832"/>
    </location>
</feature>
<feature type="transmembrane region" description="Helical" evidence="7">
    <location>
        <begin position="23"/>
        <end position="43"/>
    </location>
</feature>
<dbReference type="InterPro" id="IPR051211">
    <property type="entry name" value="PG_lysyltransferase"/>
</dbReference>
<feature type="transmembrane region" description="Helical" evidence="7">
    <location>
        <begin position="426"/>
        <end position="443"/>
    </location>
</feature>
<evidence type="ECO:0000313" key="9">
    <source>
        <dbReference type="EMBL" id="KCZ54252.1"/>
    </source>
</evidence>
<feature type="transmembrane region" description="Helical" evidence="7">
    <location>
        <begin position="146"/>
        <end position="165"/>
    </location>
</feature>
<feature type="transmembrane region" description="Helical" evidence="7">
    <location>
        <begin position="455"/>
        <end position="477"/>
    </location>
</feature>
<dbReference type="GO" id="GO:0055091">
    <property type="term" value="P:phospholipid homeostasis"/>
    <property type="evidence" value="ECO:0007669"/>
    <property type="project" value="TreeGrafter"/>
</dbReference>
<feature type="transmembrane region" description="Helical" evidence="7">
    <location>
        <begin position="401"/>
        <end position="420"/>
    </location>
</feature>
<evidence type="ECO:0000256" key="1">
    <source>
        <dbReference type="ARBA" id="ARBA00004651"/>
    </source>
</evidence>
<evidence type="ECO:0000313" key="10">
    <source>
        <dbReference type="Proteomes" id="UP000027037"/>
    </source>
</evidence>
<dbReference type="Pfam" id="PF09924">
    <property type="entry name" value="LPG_synthase_C"/>
    <property type="match status" value="1"/>
</dbReference>
<reference evidence="9 10" key="1">
    <citation type="journal article" date="2014" name="Antonie Van Leeuwenhoek">
        <title>Hyphomonas beringensis sp. nov. and Hyphomonas chukchiensis sp. nov., isolated from surface seawater of the Bering Sea and Chukchi Sea.</title>
        <authorList>
            <person name="Li C."/>
            <person name="Lai Q."/>
            <person name="Li G."/>
            <person name="Dong C."/>
            <person name="Wang J."/>
            <person name="Liao Y."/>
            <person name="Shao Z."/>
        </authorList>
    </citation>
    <scope>NUCLEOTIDE SEQUENCE [LARGE SCALE GENOMIC DNA]</scope>
    <source>
        <strain evidence="9 10">25B14_1</strain>
    </source>
</reference>
<feature type="transmembrane region" description="Helical" evidence="7">
    <location>
        <begin position="375"/>
        <end position="394"/>
    </location>
</feature>
<feature type="transmembrane region" description="Helical" evidence="7">
    <location>
        <begin position="294"/>
        <end position="311"/>
    </location>
</feature>
<feature type="transmembrane region" description="Helical" evidence="7">
    <location>
        <begin position="177"/>
        <end position="198"/>
    </location>
</feature>
<protein>
    <recommendedName>
        <fullName evidence="8">Phosphatidylglycerol lysyltransferase C-terminal domain-containing protein</fullName>
    </recommendedName>
</protein>
<organism evidence="9 10">
    <name type="scientific">Hyphomonas beringensis</name>
    <dbReference type="NCBI Taxonomy" id="1280946"/>
    <lineage>
        <taxon>Bacteria</taxon>
        <taxon>Pseudomonadati</taxon>
        <taxon>Pseudomonadota</taxon>
        <taxon>Alphaproteobacteria</taxon>
        <taxon>Hyphomonadales</taxon>
        <taxon>Hyphomonadaceae</taxon>
        <taxon>Hyphomonas</taxon>
    </lineage>
</organism>
<evidence type="ECO:0000256" key="7">
    <source>
        <dbReference type="SAM" id="Phobius"/>
    </source>
</evidence>
<dbReference type="NCBIfam" id="NF033480">
    <property type="entry name" value="bifunc_MprF"/>
    <property type="match status" value="1"/>
</dbReference>
<gene>
    <name evidence="9" type="ORF">HY29_15080</name>
</gene>
<keyword evidence="10" id="KW-1185">Reference proteome</keyword>
<dbReference type="RefSeq" id="WP_051601397.1">
    <property type="nucleotide sequence ID" value="NZ_AWFF01000040.1"/>
</dbReference>
<evidence type="ECO:0000256" key="3">
    <source>
        <dbReference type="ARBA" id="ARBA00022692"/>
    </source>
</evidence>
<dbReference type="OrthoDB" id="145485at2"/>
<evidence type="ECO:0000256" key="6">
    <source>
        <dbReference type="SAM" id="MobiDB-lite"/>
    </source>
</evidence>